<dbReference type="Proteomes" id="UP000315003">
    <property type="component" value="Chromosome"/>
</dbReference>
<comment type="catalytic activity">
    <reaction evidence="6">
        <text>Endonucleolytic cleavage of RNA, removing 5'-extranucleotides from tRNA precursor.</text>
        <dbReference type="EC" id="3.1.26.5"/>
    </reaction>
</comment>
<dbReference type="EMBL" id="CP036272">
    <property type="protein sequence ID" value="QDT61567.1"/>
    <property type="molecule type" value="Genomic_DNA"/>
</dbReference>
<evidence type="ECO:0000256" key="8">
    <source>
        <dbReference type="SAM" id="SignalP"/>
    </source>
</evidence>
<dbReference type="EC" id="3.1.26.5" evidence="6 7"/>
<feature type="signal peptide" evidence="8">
    <location>
        <begin position="1"/>
        <end position="27"/>
    </location>
</feature>
<dbReference type="RefSeq" id="WP_145275724.1">
    <property type="nucleotide sequence ID" value="NZ_CP036272.1"/>
</dbReference>
<dbReference type="InterPro" id="IPR000100">
    <property type="entry name" value="RNase_P"/>
</dbReference>
<sequence length="122" mass="13512" precursor="true">MGQTFPKTRRVISSQRFTLALRTGACAADGCLVVFVVPADSERSPNVTRLGITIPKKTGNAVIRNQWKRWIRESFRTQCGNIPAGYDLIVRPKKGARGDWKSIQKSLPVMARKAIKRLSAGS</sequence>
<dbReference type="GO" id="GO:0001682">
    <property type="term" value="P:tRNA 5'-leader removal"/>
    <property type="evidence" value="ECO:0007669"/>
    <property type="project" value="UniProtKB-UniRule"/>
</dbReference>
<keyword evidence="8" id="KW-0732">Signal</keyword>
<evidence type="ECO:0000256" key="7">
    <source>
        <dbReference type="NCBIfam" id="TIGR00188"/>
    </source>
</evidence>
<evidence type="ECO:0000256" key="3">
    <source>
        <dbReference type="ARBA" id="ARBA00022759"/>
    </source>
</evidence>
<dbReference type="Pfam" id="PF00825">
    <property type="entry name" value="Ribonuclease_P"/>
    <property type="match status" value="1"/>
</dbReference>
<dbReference type="GO" id="GO:0004526">
    <property type="term" value="F:ribonuclease P activity"/>
    <property type="evidence" value="ECO:0007669"/>
    <property type="project" value="UniProtKB-UniRule"/>
</dbReference>
<evidence type="ECO:0000256" key="2">
    <source>
        <dbReference type="ARBA" id="ARBA00022722"/>
    </source>
</evidence>
<feature type="chain" id="PRO_5022024506" description="Ribonuclease P protein component" evidence="8">
    <location>
        <begin position="28"/>
        <end position="122"/>
    </location>
</feature>
<evidence type="ECO:0000256" key="5">
    <source>
        <dbReference type="ARBA" id="ARBA00022884"/>
    </source>
</evidence>
<comment type="function">
    <text evidence="6">RNaseP catalyzes the removal of the 5'-leader sequence from pre-tRNA to produce the mature 5'-terminus. It can also cleave other RNA substrates such as 4.5S RNA. The protein component plays an auxiliary but essential role in vivo by binding to the 5'-leader sequence and broadening the substrate specificity of the ribozyme.</text>
</comment>
<accession>A0A517SZI3</accession>
<dbReference type="GO" id="GO:0030677">
    <property type="term" value="C:ribonuclease P complex"/>
    <property type="evidence" value="ECO:0007669"/>
    <property type="project" value="TreeGrafter"/>
</dbReference>
<dbReference type="HAMAP" id="MF_00227">
    <property type="entry name" value="RNase_P"/>
    <property type="match status" value="1"/>
</dbReference>
<evidence type="ECO:0000256" key="4">
    <source>
        <dbReference type="ARBA" id="ARBA00022801"/>
    </source>
</evidence>
<protein>
    <recommendedName>
        <fullName evidence="6 7">Ribonuclease P protein component</fullName>
        <shortName evidence="6">RNase P protein</shortName>
        <shortName evidence="6">RNaseP protein</shortName>
        <ecNumber evidence="6 7">3.1.26.5</ecNumber>
    </recommendedName>
    <alternativeName>
        <fullName evidence="6">Protein C5</fullName>
    </alternativeName>
</protein>
<keyword evidence="1 6" id="KW-0819">tRNA processing</keyword>
<dbReference type="NCBIfam" id="TIGR00188">
    <property type="entry name" value="rnpA"/>
    <property type="match status" value="1"/>
</dbReference>
<reference evidence="9 10" key="1">
    <citation type="submission" date="2019-02" db="EMBL/GenBank/DDBJ databases">
        <title>Deep-cultivation of Planctomycetes and their phenomic and genomic characterization uncovers novel biology.</title>
        <authorList>
            <person name="Wiegand S."/>
            <person name="Jogler M."/>
            <person name="Boedeker C."/>
            <person name="Pinto D."/>
            <person name="Vollmers J."/>
            <person name="Rivas-Marin E."/>
            <person name="Kohn T."/>
            <person name="Peeters S.H."/>
            <person name="Heuer A."/>
            <person name="Rast P."/>
            <person name="Oberbeckmann S."/>
            <person name="Bunk B."/>
            <person name="Jeske O."/>
            <person name="Meyerdierks A."/>
            <person name="Storesund J.E."/>
            <person name="Kallscheuer N."/>
            <person name="Luecker S."/>
            <person name="Lage O.M."/>
            <person name="Pohl T."/>
            <person name="Merkel B.J."/>
            <person name="Hornburger P."/>
            <person name="Mueller R.-W."/>
            <person name="Bruemmer F."/>
            <person name="Labrenz M."/>
            <person name="Spormann A.M."/>
            <person name="Op den Camp H."/>
            <person name="Overmann J."/>
            <person name="Amann R."/>
            <person name="Jetten M.S.M."/>
            <person name="Mascher T."/>
            <person name="Medema M.H."/>
            <person name="Devos D.P."/>
            <person name="Kaster A.-K."/>
            <person name="Ovreas L."/>
            <person name="Rohde M."/>
            <person name="Galperin M.Y."/>
            <person name="Jogler C."/>
        </authorList>
    </citation>
    <scope>NUCLEOTIDE SEQUENCE [LARGE SCALE GENOMIC DNA]</scope>
    <source>
        <strain evidence="9 10">SV_7m_r</strain>
    </source>
</reference>
<keyword evidence="4 6" id="KW-0378">Hydrolase</keyword>
<dbReference type="PANTHER" id="PTHR33992:SF1">
    <property type="entry name" value="RIBONUCLEASE P PROTEIN COMPONENT"/>
    <property type="match status" value="1"/>
</dbReference>
<name>A0A517SZI3_9BACT</name>
<evidence type="ECO:0000256" key="1">
    <source>
        <dbReference type="ARBA" id="ARBA00022694"/>
    </source>
</evidence>
<dbReference type="InterPro" id="IPR020568">
    <property type="entry name" value="Ribosomal_Su5_D2-typ_SF"/>
</dbReference>
<comment type="similarity">
    <text evidence="6">Belongs to the RnpA family.</text>
</comment>
<evidence type="ECO:0000313" key="9">
    <source>
        <dbReference type="EMBL" id="QDT61567.1"/>
    </source>
</evidence>
<comment type="subunit">
    <text evidence="6">Consists of a catalytic RNA component (M1 or rnpB) and a protein subunit.</text>
</comment>
<evidence type="ECO:0000313" key="10">
    <source>
        <dbReference type="Proteomes" id="UP000315003"/>
    </source>
</evidence>
<dbReference type="GO" id="GO:0042781">
    <property type="term" value="F:3'-tRNA processing endoribonuclease activity"/>
    <property type="evidence" value="ECO:0007669"/>
    <property type="project" value="TreeGrafter"/>
</dbReference>
<keyword evidence="10" id="KW-1185">Reference proteome</keyword>
<dbReference type="InterPro" id="IPR014721">
    <property type="entry name" value="Ribsml_uS5_D2-typ_fold_subgr"/>
</dbReference>
<dbReference type="AlphaFoldDB" id="A0A517SZI3"/>
<dbReference type="GO" id="GO:0000049">
    <property type="term" value="F:tRNA binding"/>
    <property type="evidence" value="ECO:0007669"/>
    <property type="project" value="UniProtKB-UniRule"/>
</dbReference>
<keyword evidence="2 6" id="KW-0540">Nuclease</keyword>
<dbReference type="OrthoDB" id="9810867at2"/>
<evidence type="ECO:0000256" key="6">
    <source>
        <dbReference type="HAMAP-Rule" id="MF_00227"/>
    </source>
</evidence>
<gene>
    <name evidence="6 9" type="primary">rnpA</name>
    <name evidence="9" type="ORF">SV7mr_41040</name>
</gene>
<organism evidence="9 10">
    <name type="scientific">Stieleria bergensis</name>
    <dbReference type="NCBI Taxonomy" id="2528025"/>
    <lineage>
        <taxon>Bacteria</taxon>
        <taxon>Pseudomonadati</taxon>
        <taxon>Planctomycetota</taxon>
        <taxon>Planctomycetia</taxon>
        <taxon>Pirellulales</taxon>
        <taxon>Pirellulaceae</taxon>
        <taxon>Stieleria</taxon>
    </lineage>
</organism>
<dbReference type="Gene3D" id="3.30.230.10">
    <property type="match status" value="1"/>
</dbReference>
<proteinExistence type="inferred from homology"/>
<dbReference type="SUPFAM" id="SSF54211">
    <property type="entry name" value="Ribosomal protein S5 domain 2-like"/>
    <property type="match status" value="1"/>
</dbReference>
<keyword evidence="3 6" id="KW-0255">Endonuclease</keyword>
<dbReference type="PANTHER" id="PTHR33992">
    <property type="entry name" value="RIBONUCLEASE P PROTEIN COMPONENT"/>
    <property type="match status" value="1"/>
</dbReference>
<keyword evidence="5 6" id="KW-0694">RNA-binding</keyword>